<dbReference type="OrthoDB" id="5047015at2759"/>
<dbReference type="PANTHER" id="PTHR35392:SF3">
    <property type="entry name" value="ZN(2)-C6 FUNGAL-TYPE DOMAIN-CONTAINING PROTEIN"/>
    <property type="match status" value="1"/>
</dbReference>
<sequence length="453" mass="51307">MSSATISDENMGSLTPVNTLPSINMSPPRASAEAASGSNKRKRGKFRENERKKVSRVRARGACARCRVYHLSCDLNFPCSNCVRVAESATAFTQPCYHDPLDNVISFRMGNSRANQPQSQLPLLRWAADEQTTRRIYVEFPFLGIPSSCRPRMPVDCRKFVPRDSDILEDVWEGSDGDKLTLTFPPFACEEPEDLRASLESYIEKCSGLLEHDLGMETADVISAATFAEAQRYAQINHDSAVANALRIRIIAYFSRESMAIVGHESLGIPVVDDQRFPIYGQVPVPSVLDFQIDTTAIHIMTKLMEGATKRLKRVVFGRKNKQGWYEVYLTCFVLLESLEKVYSLQAYYSGINEHMGGNTFANISYTSRTMMDRWRYSADNLLYHYRCILRAMDPFSFAWDALGSVDDVAKANLDPEAVLYMQKMCKHLKEEREFFKVSREEVVNGFTDDTSL</sequence>
<name>A0A8K0WSM5_9HYPO</name>
<gene>
    <name evidence="4" type="ORF">B0I35DRAFT_432678</name>
</gene>
<feature type="compositionally biased region" description="Polar residues" evidence="2">
    <location>
        <begin position="1"/>
        <end position="25"/>
    </location>
</feature>
<protein>
    <recommendedName>
        <fullName evidence="3">Zn(2)-C6 fungal-type domain-containing protein</fullName>
    </recommendedName>
</protein>
<feature type="domain" description="Zn(2)-C6 fungal-type" evidence="3">
    <location>
        <begin position="62"/>
        <end position="85"/>
    </location>
</feature>
<reference evidence="4" key="1">
    <citation type="journal article" date="2021" name="Nat. Commun.">
        <title>Genetic determinants of endophytism in the Arabidopsis root mycobiome.</title>
        <authorList>
            <person name="Mesny F."/>
            <person name="Miyauchi S."/>
            <person name="Thiergart T."/>
            <person name="Pickel B."/>
            <person name="Atanasova L."/>
            <person name="Karlsson M."/>
            <person name="Huettel B."/>
            <person name="Barry K.W."/>
            <person name="Haridas S."/>
            <person name="Chen C."/>
            <person name="Bauer D."/>
            <person name="Andreopoulos W."/>
            <person name="Pangilinan J."/>
            <person name="LaButti K."/>
            <person name="Riley R."/>
            <person name="Lipzen A."/>
            <person name="Clum A."/>
            <person name="Drula E."/>
            <person name="Henrissat B."/>
            <person name="Kohler A."/>
            <person name="Grigoriev I.V."/>
            <person name="Martin F.M."/>
            <person name="Hacquard S."/>
        </authorList>
    </citation>
    <scope>NUCLEOTIDE SEQUENCE</scope>
    <source>
        <strain evidence="4">MPI-CAGE-CH-0235</strain>
    </source>
</reference>
<evidence type="ECO:0000313" key="5">
    <source>
        <dbReference type="Proteomes" id="UP000813444"/>
    </source>
</evidence>
<dbReference type="InterPro" id="IPR001138">
    <property type="entry name" value="Zn2Cys6_DnaBD"/>
</dbReference>
<proteinExistence type="predicted"/>
<comment type="caution">
    <text evidence="4">The sequence shown here is derived from an EMBL/GenBank/DDBJ whole genome shotgun (WGS) entry which is preliminary data.</text>
</comment>
<feature type="region of interest" description="Disordered" evidence="2">
    <location>
        <begin position="1"/>
        <end position="53"/>
    </location>
</feature>
<accession>A0A8K0WSM5</accession>
<dbReference type="GO" id="GO:0000981">
    <property type="term" value="F:DNA-binding transcription factor activity, RNA polymerase II-specific"/>
    <property type="evidence" value="ECO:0007669"/>
    <property type="project" value="InterPro"/>
</dbReference>
<evidence type="ECO:0000256" key="2">
    <source>
        <dbReference type="SAM" id="MobiDB-lite"/>
    </source>
</evidence>
<dbReference type="InterPro" id="IPR036864">
    <property type="entry name" value="Zn2-C6_fun-type_DNA-bd_sf"/>
</dbReference>
<dbReference type="InterPro" id="IPR052973">
    <property type="entry name" value="Fungal_sec-metab_reg_TF"/>
</dbReference>
<evidence type="ECO:0000256" key="1">
    <source>
        <dbReference type="ARBA" id="ARBA00023242"/>
    </source>
</evidence>
<dbReference type="EMBL" id="JAGPNK010000007">
    <property type="protein sequence ID" value="KAH7318672.1"/>
    <property type="molecule type" value="Genomic_DNA"/>
</dbReference>
<dbReference type="AlphaFoldDB" id="A0A8K0WSM5"/>
<dbReference type="Pfam" id="PF00172">
    <property type="entry name" value="Zn_clus"/>
    <property type="match status" value="1"/>
</dbReference>
<evidence type="ECO:0000259" key="3">
    <source>
        <dbReference type="Pfam" id="PF00172"/>
    </source>
</evidence>
<dbReference type="Gene3D" id="4.10.240.10">
    <property type="entry name" value="Zn(2)-C6 fungal-type DNA-binding domain"/>
    <property type="match status" value="1"/>
</dbReference>
<dbReference type="Proteomes" id="UP000813444">
    <property type="component" value="Unassembled WGS sequence"/>
</dbReference>
<dbReference type="GO" id="GO:0008270">
    <property type="term" value="F:zinc ion binding"/>
    <property type="evidence" value="ECO:0007669"/>
    <property type="project" value="InterPro"/>
</dbReference>
<keyword evidence="1" id="KW-0539">Nucleus</keyword>
<dbReference type="PANTHER" id="PTHR35392">
    <property type="entry name" value="ZN(II)2CYS6 TRANSCRIPTION FACTOR (EUROFUNG)-RELATED-RELATED"/>
    <property type="match status" value="1"/>
</dbReference>
<evidence type="ECO:0000313" key="4">
    <source>
        <dbReference type="EMBL" id="KAH7318672.1"/>
    </source>
</evidence>
<dbReference type="SUPFAM" id="SSF57701">
    <property type="entry name" value="Zn2/Cys6 DNA-binding domain"/>
    <property type="match status" value="1"/>
</dbReference>
<keyword evidence="5" id="KW-1185">Reference proteome</keyword>
<organism evidence="4 5">
    <name type="scientific">Stachybotrys elegans</name>
    <dbReference type="NCBI Taxonomy" id="80388"/>
    <lineage>
        <taxon>Eukaryota</taxon>
        <taxon>Fungi</taxon>
        <taxon>Dikarya</taxon>
        <taxon>Ascomycota</taxon>
        <taxon>Pezizomycotina</taxon>
        <taxon>Sordariomycetes</taxon>
        <taxon>Hypocreomycetidae</taxon>
        <taxon>Hypocreales</taxon>
        <taxon>Stachybotryaceae</taxon>
        <taxon>Stachybotrys</taxon>
    </lineage>
</organism>
<dbReference type="CDD" id="cd00067">
    <property type="entry name" value="GAL4"/>
    <property type="match status" value="1"/>
</dbReference>